<reference evidence="5" key="1">
    <citation type="journal article" date="2014" name="Microbiology">
        <title>A 2,4-dichlorophenoxyacetic acid degradation plasmid pM7012 discloses distribution of an unclassified megaplasmid group across bacterial species.</title>
        <authorList>
            <person name="Sakai Y."/>
            <person name="Ogawa N."/>
            <person name="Shimomura Y."/>
            <person name="Fujii T."/>
        </authorList>
    </citation>
    <scope>NUCLEOTIDE SEQUENCE</scope>
    <source>
        <strain evidence="5">M701</strain>
    </source>
</reference>
<proteinExistence type="predicted"/>
<evidence type="ECO:0000259" key="4">
    <source>
        <dbReference type="PROSITE" id="PS51782"/>
    </source>
</evidence>
<dbReference type="SUPFAM" id="SSF53850">
    <property type="entry name" value="Periplasmic binding protein-like II"/>
    <property type="match status" value="1"/>
</dbReference>
<feature type="transmembrane region" description="Helical" evidence="3">
    <location>
        <begin position="7"/>
        <end position="27"/>
    </location>
</feature>
<evidence type="ECO:0000313" key="5">
    <source>
        <dbReference type="EMBL" id="BAO19065.1"/>
    </source>
</evidence>
<sequence length="392" mass="41794">MPELTPVAKFGGLVLIAGALVGGYVAWKHGVFGSPAAPAVSTMDIGSQSAPLTPQPTSPAPLAQTAATPPAANPVGFQPSRNTLQSIISNGLVRVSVENPSEPFYGEASGVPHGFNVEFANLLFSRPEFSRQKQVVVDTRHEVNQYADVPAQLLKTDSAGNPVVDVAMDGLTFPDNTPSGVVYSVPYVDDFGYALIVQKGSPIHSASDLSGRTIGILKGDPDVRAFVSSHYPGARLVEVDDADPHFIDNSVDGHAVDAFIYDYPFAVDSVKGTDLTFAVSKLDGSNIAYKIGVRAQDQELLIYLNSAIAQVKQSPAYLDLLRKYFISNQVVTTAAQAGEKTYVVRRGDTLNMIAASTLGNGQYYRLIQTRNNLPNPNLILVGQRLVIPVPGN</sequence>
<dbReference type="EMBL" id="AB853026">
    <property type="protein sequence ID" value="BAO19065.1"/>
    <property type="molecule type" value="Genomic_DNA"/>
</dbReference>
<feature type="domain" description="LysM" evidence="4">
    <location>
        <begin position="340"/>
        <end position="387"/>
    </location>
</feature>
<dbReference type="Pfam" id="PF01476">
    <property type="entry name" value="LysM"/>
    <property type="match status" value="1"/>
</dbReference>
<dbReference type="SMART" id="SM00257">
    <property type="entry name" value="LysM"/>
    <property type="match status" value="1"/>
</dbReference>
<feature type="compositionally biased region" description="Low complexity" evidence="2">
    <location>
        <begin position="60"/>
        <end position="70"/>
    </location>
</feature>
<dbReference type="PANTHER" id="PTHR35936">
    <property type="entry name" value="MEMBRANE-BOUND LYTIC MUREIN TRANSGLYCOSYLASE F"/>
    <property type="match status" value="1"/>
</dbReference>
<keyword evidence="3" id="KW-0472">Membrane</keyword>
<accession>V5YNB4</accession>
<evidence type="ECO:0000256" key="2">
    <source>
        <dbReference type="SAM" id="MobiDB-lite"/>
    </source>
</evidence>
<geneLocation type="plasmid" evidence="5">
    <name>pM7012</name>
</geneLocation>
<dbReference type="SMART" id="SM00062">
    <property type="entry name" value="PBPb"/>
    <property type="match status" value="1"/>
</dbReference>
<dbReference type="SUPFAM" id="SSF54106">
    <property type="entry name" value="LysM domain"/>
    <property type="match status" value="1"/>
</dbReference>
<evidence type="ECO:0000256" key="3">
    <source>
        <dbReference type="SAM" id="Phobius"/>
    </source>
</evidence>
<keyword evidence="3" id="KW-1133">Transmembrane helix</keyword>
<dbReference type="CDD" id="cd00118">
    <property type="entry name" value="LysM"/>
    <property type="match status" value="1"/>
</dbReference>
<evidence type="ECO:0000256" key="1">
    <source>
        <dbReference type="ARBA" id="ARBA00022729"/>
    </source>
</evidence>
<keyword evidence="1" id="KW-0732">Signal</keyword>
<feature type="region of interest" description="Disordered" evidence="2">
    <location>
        <begin position="44"/>
        <end position="79"/>
    </location>
</feature>
<dbReference type="InterPro" id="IPR018392">
    <property type="entry name" value="LysM"/>
</dbReference>
<organism evidence="5">
    <name type="scientific">Burkholderia sp. M701</name>
    <dbReference type="NCBI Taxonomy" id="326454"/>
    <lineage>
        <taxon>Bacteria</taxon>
        <taxon>Pseudomonadati</taxon>
        <taxon>Pseudomonadota</taxon>
        <taxon>Betaproteobacteria</taxon>
        <taxon>Burkholderiales</taxon>
        <taxon>Burkholderiaceae</taxon>
        <taxon>Burkholderia</taxon>
    </lineage>
</organism>
<dbReference type="Gene3D" id="3.10.350.10">
    <property type="entry name" value="LysM domain"/>
    <property type="match status" value="1"/>
</dbReference>
<keyword evidence="3" id="KW-0812">Transmembrane</keyword>
<name>V5YNB4_9BURK</name>
<protein>
    <submittedName>
        <fullName evidence="5">Extracellular solute-binding protein family 3</fullName>
    </submittedName>
</protein>
<dbReference type="RefSeq" id="WP_023842608.1">
    <property type="nucleotide sequence ID" value="NC_022995.1"/>
</dbReference>
<dbReference type="AlphaFoldDB" id="V5YNB4"/>
<reference evidence="5" key="2">
    <citation type="submission" date="2024-06" db="EMBL/GenBank/DDBJ databases">
        <authorList>
            <person name="Sakai Y."/>
            <person name="Fujii T."/>
        </authorList>
    </citation>
    <scope>NUCLEOTIDE SEQUENCE</scope>
    <source>
        <strain evidence="5">M701</strain>
        <plasmid evidence="5">pM7012</plasmid>
    </source>
</reference>
<dbReference type="Pfam" id="PF00497">
    <property type="entry name" value="SBP_bac_3"/>
    <property type="match status" value="1"/>
</dbReference>
<dbReference type="InterPro" id="IPR001638">
    <property type="entry name" value="Solute-binding_3/MltF_N"/>
</dbReference>
<keyword evidence="5" id="KW-0614">Plasmid</keyword>
<dbReference type="PROSITE" id="PS51782">
    <property type="entry name" value="LYSM"/>
    <property type="match status" value="1"/>
</dbReference>
<dbReference type="Gene3D" id="3.40.190.10">
    <property type="entry name" value="Periplasmic binding protein-like II"/>
    <property type="match status" value="2"/>
</dbReference>
<dbReference type="PANTHER" id="PTHR35936:SF17">
    <property type="entry name" value="ARGININE-BINDING EXTRACELLULAR PROTEIN ARTP"/>
    <property type="match status" value="1"/>
</dbReference>
<dbReference type="InterPro" id="IPR036779">
    <property type="entry name" value="LysM_dom_sf"/>
</dbReference>